<evidence type="ECO:0000313" key="3">
    <source>
        <dbReference type="EMBL" id="VFR36802.1"/>
    </source>
</evidence>
<name>A0A484QF84_9ZZZZ</name>
<gene>
    <name evidence="3" type="ORF">ANDO1_1700</name>
    <name evidence="2" type="ORF">ANDO2_1607</name>
</gene>
<reference evidence="3" key="1">
    <citation type="submission" date="2019-03" db="EMBL/GenBank/DDBJ databases">
        <authorList>
            <person name="Danneels B."/>
        </authorList>
    </citation>
    <scope>NUCLEOTIDE SEQUENCE</scope>
</reference>
<dbReference type="Pfam" id="PF22479">
    <property type="entry name" value="Pam3_gp18"/>
    <property type="match status" value="1"/>
</dbReference>
<dbReference type="EMBL" id="CAADIB010000003">
    <property type="protein sequence ID" value="VFR20204.1"/>
    <property type="molecule type" value="Genomic_DNA"/>
</dbReference>
<dbReference type="InterPro" id="IPR054252">
    <property type="entry name" value="Pam3_gp18"/>
</dbReference>
<evidence type="ECO:0000313" key="2">
    <source>
        <dbReference type="EMBL" id="VFR20204.1"/>
    </source>
</evidence>
<protein>
    <recommendedName>
        <fullName evidence="1">Cyanophage baseplate Pam3 plug gp18 domain-containing protein</fullName>
    </recommendedName>
</protein>
<evidence type="ECO:0000259" key="1">
    <source>
        <dbReference type="Pfam" id="PF22479"/>
    </source>
</evidence>
<dbReference type="AlphaFoldDB" id="A0A484QF84"/>
<dbReference type="EMBL" id="CAADHZ010000027">
    <property type="protein sequence ID" value="VFR36802.1"/>
    <property type="molecule type" value="Genomic_DNA"/>
</dbReference>
<accession>A0A484QF84</accession>
<sequence>MQRVPVDAHPYQEQSFEIGDRRIRLTLRFNAIGEFWAIDVFDEAAQQHVAQGLALVVGVPVLWRSTVPYFFWVTDESGANLDPARQDDLGLRCLVYVGLKSEVL</sequence>
<organism evidence="3">
    <name type="scientific">plant metagenome</name>
    <dbReference type="NCBI Taxonomy" id="1297885"/>
    <lineage>
        <taxon>unclassified sequences</taxon>
        <taxon>metagenomes</taxon>
        <taxon>organismal metagenomes</taxon>
    </lineage>
</organism>
<feature type="domain" description="Cyanophage baseplate Pam3 plug gp18" evidence="1">
    <location>
        <begin position="1"/>
        <end position="98"/>
    </location>
</feature>
<proteinExistence type="predicted"/>